<dbReference type="InterPro" id="IPR036249">
    <property type="entry name" value="Thioredoxin-like_sf"/>
</dbReference>
<sequence>MSVVSLDSKSFGPALARPGILLIHWGASWCAPSRTFGPGFEQVARRHPDVTFAKVDVDAQPELVEVLGVQALPALMVFRDGFLLLNHVGALLAPMLEDLIRQARALDMDDVRRKVAEYRASKVRVRVGLHAE</sequence>
<feature type="domain" description="Thioredoxin" evidence="1">
    <location>
        <begin position="1"/>
        <end position="105"/>
    </location>
</feature>
<dbReference type="Gene3D" id="3.40.30.10">
    <property type="entry name" value="Glutaredoxin"/>
    <property type="match status" value="1"/>
</dbReference>
<dbReference type="CDD" id="cd02947">
    <property type="entry name" value="TRX_family"/>
    <property type="match status" value="1"/>
</dbReference>
<protein>
    <submittedName>
        <fullName evidence="2">Thioredoxin family protein</fullName>
    </submittedName>
</protein>
<name>A0ABY9WUE2_9BACT</name>
<proteinExistence type="predicted"/>
<dbReference type="PANTHER" id="PTHR10438:SF468">
    <property type="entry name" value="THIOREDOXIN-1-RELATED"/>
    <property type="match status" value="1"/>
</dbReference>
<dbReference type="PANTHER" id="PTHR10438">
    <property type="entry name" value="THIOREDOXIN"/>
    <property type="match status" value="1"/>
</dbReference>
<evidence type="ECO:0000313" key="3">
    <source>
        <dbReference type="Proteomes" id="UP001611383"/>
    </source>
</evidence>
<keyword evidence="3" id="KW-1185">Reference proteome</keyword>
<dbReference type="InterPro" id="IPR050620">
    <property type="entry name" value="Thioredoxin_H-type-like"/>
</dbReference>
<dbReference type="SUPFAM" id="SSF52833">
    <property type="entry name" value="Thioredoxin-like"/>
    <property type="match status" value="1"/>
</dbReference>
<evidence type="ECO:0000313" key="2">
    <source>
        <dbReference type="EMBL" id="WNG44691.1"/>
    </source>
</evidence>
<dbReference type="PROSITE" id="PS51352">
    <property type="entry name" value="THIOREDOXIN_2"/>
    <property type="match status" value="1"/>
</dbReference>
<dbReference type="Proteomes" id="UP001611383">
    <property type="component" value="Chromosome"/>
</dbReference>
<dbReference type="Pfam" id="PF00085">
    <property type="entry name" value="Thioredoxin"/>
    <property type="match status" value="1"/>
</dbReference>
<organism evidence="2 3">
    <name type="scientific">Archangium minus</name>
    <dbReference type="NCBI Taxonomy" id="83450"/>
    <lineage>
        <taxon>Bacteria</taxon>
        <taxon>Pseudomonadati</taxon>
        <taxon>Myxococcota</taxon>
        <taxon>Myxococcia</taxon>
        <taxon>Myxococcales</taxon>
        <taxon>Cystobacterineae</taxon>
        <taxon>Archangiaceae</taxon>
        <taxon>Archangium</taxon>
    </lineage>
</organism>
<evidence type="ECO:0000259" key="1">
    <source>
        <dbReference type="PROSITE" id="PS51352"/>
    </source>
</evidence>
<dbReference type="InterPro" id="IPR013766">
    <property type="entry name" value="Thioredoxin_domain"/>
</dbReference>
<accession>A0ABY9WUE2</accession>
<gene>
    <name evidence="2" type="ORF">F0U60_11770</name>
</gene>
<dbReference type="EMBL" id="CP043494">
    <property type="protein sequence ID" value="WNG44691.1"/>
    <property type="molecule type" value="Genomic_DNA"/>
</dbReference>
<dbReference type="RefSeq" id="WP_395818046.1">
    <property type="nucleotide sequence ID" value="NZ_CP043494.1"/>
</dbReference>
<reference evidence="2 3" key="1">
    <citation type="submission" date="2019-08" db="EMBL/GenBank/DDBJ databases">
        <title>Archangium and Cystobacter genomes.</title>
        <authorList>
            <person name="Chen I.-C.K."/>
            <person name="Wielgoss S."/>
        </authorList>
    </citation>
    <scope>NUCLEOTIDE SEQUENCE [LARGE SCALE GENOMIC DNA]</scope>
    <source>
        <strain evidence="2 3">Cbm 6</strain>
    </source>
</reference>